<keyword evidence="4" id="KW-1185">Reference proteome</keyword>
<dbReference type="GO" id="GO:0080120">
    <property type="term" value="P:CAAX-box protein maturation"/>
    <property type="evidence" value="ECO:0007669"/>
    <property type="project" value="UniProtKB-ARBA"/>
</dbReference>
<dbReference type="Proteomes" id="UP000186607">
    <property type="component" value="Unassembled WGS sequence"/>
</dbReference>
<accession>A0A1U7P291</accession>
<evidence type="ECO:0000259" key="2">
    <source>
        <dbReference type="Pfam" id="PF02517"/>
    </source>
</evidence>
<sequence>MFLLGLYGTLTVLAVSDGAVDVFTWGVLSVTAAYVVNFLLVGFAEELMFRGILFEAFRTKLTPLLTVLVTALLFASVHLINLIHGASLQGTGDQILNAFALGVMLGALRLRVASIYPLMLFHGLWDIVAADFEMTHTPAATSATPTVTDTAGAGFQFDPFFLFQVLVPLLYGLFVYWRYSKSVKAGKISDRPALLDEQTTLNPAV</sequence>
<reference evidence="3 4" key="1">
    <citation type="submission" date="2017-01" db="EMBL/GenBank/DDBJ databases">
        <title>Genome Analysis of Deinococcus marmoris KOPRI26562.</title>
        <authorList>
            <person name="Kim J.H."/>
            <person name="Oh H.-M."/>
        </authorList>
    </citation>
    <scope>NUCLEOTIDE SEQUENCE [LARGE SCALE GENOMIC DNA]</scope>
    <source>
        <strain evidence="3 4">KOPRI26562</strain>
    </source>
</reference>
<evidence type="ECO:0000256" key="1">
    <source>
        <dbReference type="SAM" id="Phobius"/>
    </source>
</evidence>
<feature type="domain" description="CAAX prenyl protease 2/Lysostaphin resistance protein A-like" evidence="2">
    <location>
        <begin position="31"/>
        <end position="128"/>
    </location>
</feature>
<dbReference type="PANTHER" id="PTHR36435">
    <property type="entry name" value="SLR1288 PROTEIN"/>
    <property type="match status" value="1"/>
</dbReference>
<feature type="transmembrane region" description="Helical" evidence="1">
    <location>
        <begin position="160"/>
        <end position="179"/>
    </location>
</feature>
<proteinExistence type="predicted"/>
<name>A0A1U7P291_9DEIO</name>
<dbReference type="EMBL" id="MSTI01000037">
    <property type="protein sequence ID" value="OLV19280.1"/>
    <property type="molecule type" value="Genomic_DNA"/>
</dbReference>
<dbReference type="PANTHER" id="PTHR36435:SF1">
    <property type="entry name" value="CAAX AMINO TERMINAL PROTEASE FAMILY PROTEIN"/>
    <property type="match status" value="1"/>
</dbReference>
<gene>
    <name evidence="3" type="ORF">BOO71_0003268</name>
</gene>
<evidence type="ECO:0000313" key="4">
    <source>
        <dbReference type="Proteomes" id="UP000186607"/>
    </source>
</evidence>
<keyword evidence="1" id="KW-0812">Transmembrane</keyword>
<feature type="transmembrane region" description="Helical" evidence="1">
    <location>
        <begin position="61"/>
        <end position="83"/>
    </location>
</feature>
<dbReference type="InterPro" id="IPR003675">
    <property type="entry name" value="Rce1/LyrA-like_dom"/>
</dbReference>
<dbReference type="InterPro" id="IPR052710">
    <property type="entry name" value="CAAX_protease"/>
</dbReference>
<feature type="transmembrane region" description="Helical" evidence="1">
    <location>
        <begin position="28"/>
        <end position="49"/>
    </location>
</feature>
<organism evidence="3 4">
    <name type="scientific">Deinococcus marmoris</name>
    <dbReference type="NCBI Taxonomy" id="249408"/>
    <lineage>
        <taxon>Bacteria</taxon>
        <taxon>Thermotogati</taxon>
        <taxon>Deinococcota</taxon>
        <taxon>Deinococci</taxon>
        <taxon>Deinococcales</taxon>
        <taxon>Deinococcaceae</taxon>
        <taxon>Deinococcus</taxon>
    </lineage>
</organism>
<dbReference type="GO" id="GO:0004175">
    <property type="term" value="F:endopeptidase activity"/>
    <property type="evidence" value="ECO:0007669"/>
    <property type="project" value="UniProtKB-ARBA"/>
</dbReference>
<dbReference type="Pfam" id="PF02517">
    <property type="entry name" value="Rce1-like"/>
    <property type="match status" value="1"/>
</dbReference>
<evidence type="ECO:0000313" key="3">
    <source>
        <dbReference type="EMBL" id="OLV19280.1"/>
    </source>
</evidence>
<keyword evidence="1" id="KW-1133">Transmembrane helix</keyword>
<keyword evidence="1" id="KW-0472">Membrane</keyword>
<protein>
    <recommendedName>
        <fullName evidence="2">CAAX prenyl protease 2/Lysostaphin resistance protein A-like domain-containing protein</fullName>
    </recommendedName>
</protein>
<comment type="caution">
    <text evidence="3">The sequence shown here is derived from an EMBL/GenBank/DDBJ whole genome shotgun (WGS) entry which is preliminary data.</text>
</comment>
<dbReference type="AlphaFoldDB" id="A0A1U7P291"/>